<dbReference type="Pfam" id="PF01408">
    <property type="entry name" value="GFO_IDH_MocA"/>
    <property type="match status" value="1"/>
</dbReference>
<gene>
    <name evidence="3" type="ORF">F1188_08510</name>
</gene>
<name>A0A5M6ICN8_9PROT</name>
<dbReference type="InterPro" id="IPR055170">
    <property type="entry name" value="GFO_IDH_MocA-like_dom"/>
</dbReference>
<dbReference type="EMBL" id="VWPJ01000006">
    <property type="protein sequence ID" value="KAA5606044.1"/>
    <property type="molecule type" value="Genomic_DNA"/>
</dbReference>
<dbReference type="Proteomes" id="UP000324065">
    <property type="component" value="Unassembled WGS sequence"/>
</dbReference>
<dbReference type="Gene3D" id="3.30.360.10">
    <property type="entry name" value="Dihydrodipicolinate Reductase, domain 2"/>
    <property type="match status" value="1"/>
</dbReference>
<evidence type="ECO:0000313" key="3">
    <source>
        <dbReference type="EMBL" id="KAA5606044.1"/>
    </source>
</evidence>
<proteinExistence type="predicted"/>
<dbReference type="Gene3D" id="3.40.50.720">
    <property type="entry name" value="NAD(P)-binding Rossmann-like Domain"/>
    <property type="match status" value="1"/>
</dbReference>
<comment type="caution">
    <text evidence="3">The sequence shown here is derived from an EMBL/GenBank/DDBJ whole genome shotgun (WGS) entry which is preliminary data.</text>
</comment>
<dbReference type="GO" id="GO:0000166">
    <property type="term" value="F:nucleotide binding"/>
    <property type="evidence" value="ECO:0007669"/>
    <property type="project" value="InterPro"/>
</dbReference>
<protein>
    <submittedName>
        <fullName evidence="3">Gfo/Idh/MocA family oxidoreductase</fullName>
    </submittedName>
</protein>
<dbReference type="Pfam" id="PF22725">
    <property type="entry name" value="GFO_IDH_MocA_C3"/>
    <property type="match status" value="1"/>
</dbReference>
<dbReference type="SUPFAM" id="SSF51735">
    <property type="entry name" value="NAD(P)-binding Rossmann-fold domains"/>
    <property type="match status" value="1"/>
</dbReference>
<accession>A0A5M6ICN8</accession>
<evidence type="ECO:0000259" key="1">
    <source>
        <dbReference type="Pfam" id="PF01408"/>
    </source>
</evidence>
<evidence type="ECO:0000259" key="2">
    <source>
        <dbReference type="Pfam" id="PF22725"/>
    </source>
</evidence>
<dbReference type="SUPFAM" id="SSF55347">
    <property type="entry name" value="Glyceraldehyde-3-phosphate dehydrogenase-like, C-terminal domain"/>
    <property type="match status" value="1"/>
</dbReference>
<evidence type="ECO:0000313" key="4">
    <source>
        <dbReference type="Proteomes" id="UP000324065"/>
    </source>
</evidence>
<dbReference type="RefSeq" id="WP_150061975.1">
    <property type="nucleotide sequence ID" value="NZ_JACHII010000002.1"/>
</dbReference>
<dbReference type="InterPro" id="IPR051317">
    <property type="entry name" value="Gfo/Idh/MocA_oxidoreduct"/>
</dbReference>
<dbReference type="PANTHER" id="PTHR43708">
    <property type="entry name" value="CONSERVED EXPRESSED OXIDOREDUCTASE (EUROFUNG)"/>
    <property type="match status" value="1"/>
</dbReference>
<keyword evidence="4" id="KW-1185">Reference proteome</keyword>
<dbReference type="InterPro" id="IPR000683">
    <property type="entry name" value="Gfo/Idh/MocA-like_OxRdtase_N"/>
</dbReference>
<dbReference type="PANTHER" id="PTHR43708:SF3">
    <property type="entry name" value="OXIDOREDUCTASE"/>
    <property type="match status" value="1"/>
</dbReference>
<dbReference type="AlphaFoldDB" id="A0A5M6ICN8"/>
<sequence>MSPPKSSAPPLRVGIIGGGHNSAVGGAHVAAIRMDGAYRIGPCLFSHLEDENRLSHEHYGLPWEGHGESLETWLNRHAAEMDMVVVLTPSTDHVRHIQHIIGHGLSFLTEKPVACSLGDAAAVRDALNLGAPLHARFVHNYSGYPLFREMVLRLEDGDIGRIHHVRVHMPSDGFAREHITGKPQLWRQTDPEIPMLMLDLGTHMHHLVRMAVGPSPSRVRGRMHRMVNSLGVIDNVEIWEERADDIRVSYWMSKAHLGVKNGLGLEVYGRDGALIWHQMDPDHLIRVDTDSNRTIINRGAIRPEAARRDRFKAGHPTGFVEAFGAFYSDLAEDIAASAGGSGPGNRWIRPITDAFEGLAFLAAAARSHDTGAWEEP</sequence>
<feature type="domain" description="Gfo/Idh/MocA-like oxidoreductase N-terminal" evidence="1">
    <location>
        <begin position="11"/>
        <end position="126"/>
    </location>
</feature>
<organism evidence="3 4">
    <name type="scientific">Roseospira marina</name>
    <dbReference type="NCBI Taxonomy" id="140057"/>
    <lineage>
        <taxon>Bacteria</taxon>
        <taxon>Pseudomonadati</taxon>
        <taxon>Pseudomonadota</taxon>
        <taxon>Alphaproteobacteria</taxon>
        <taxon>Rhodospirillales</taxon>
        <taxon>Rhodospirillaceae</taxon>
        <taxon>Roseospira</taxon>
    </lineage>
</organism>
<reference evidence="3 4" key="1">
    <citation type="submission" date="2019-09" db="EMBL/GenBank/DDBJ databases">
        <title>Genome sequence of Roseospira marina, one of the more divergent members of the non-sulfur purple photosynthetic bacterial family, the Rhodospirillaceae.</title>
        <authorList>
            <person name="Meyer T."/>
            <person name="Kyndt J."/>
        </authorList>
    </citation>
    <scope>NUCLEOTIDE SEQUENCE [LARGE SCALE GENOMIC DNA]</scope>
    <source>
        <strain evidence="3 4">DSM 15113</strain>
    </source>
</reference>
<dbReference type="InterPro" id="IPR036291">
    <property type="entry name" value="NAD(P)-bd_dom_sf"/>
</dbReference>
<dbReference type="OrthoDB" id="9815825at2"/>
<feature type="domain" description="GFO/IDH/MocA-like oxidoreductase" evidence="2">
    <location>
        <begin position="148"/>
        <end position="274"/>
    </location>
</feature>